<keyword evidence="2" id="KW-1185">Reference proteome</keyword>
<accession>A0ABW5UYD7</accession>
<dbReference type="RefSeq" id="WP_019617726.1">
    <property type="nucleotide sequence ID" value="NZ_JBHUNE010000006.1"/>
</dbReference>
<sequence length="365" mass="39444">MTTPRILSSIPSLLQTVPELLGYEPSESLVIVPLSANHGGAMIRVDLPDDPTSPETEDEYCRVVLDHVLRLGDVDAVFFAVFTSRPQSPAVPPFTRTLSQLAFHAKRAGIEVIGGACVASDGWCEYWGNGAGPRDEVASALAGVIPEDVTAASRIEPASDHDRARVAAIVAEQQRLAEITDDEVLCAWNVYIDGANWLDPEYEPILIALIARGLERLRTLELLVANGVFGSDTADRVEAAWLDLADHMIDAELTGITEVFADVVPADLDRTDRAAAALRTVASHLDERATRGALAALAWLHCCSGRASLAAEYALRCLRFGHHPLAANVLERVDEGYVPGWIQGASCVGPVRDDEIDRLLEERGQ</sequence>
<evidence type="ECO:0000313" key="1">
    <source>
        <dbReference type="EMBL" id="MFD2758531.1"/>
    </source>
</evidence>
<organism evidence="1 2">
    <name type="scientific">Gulosibacter faecalis</name>
    <dbReference type="NCBI Taxonomy" id="272240"/>
    <lineage>
        <taxon>Bacteria</taxon>
        <taxon>Bacillati</taxon>
        <taxon>Actinomycetota</taxon>
        <taxon>Actinomycetes</taxon>
        <taxon>Micrococcales</taxon>
        <taxon>Microbacteriaceae</taxon>
        <taxon>Gulosibacter</taxon>
    </lineage>
</organism>
<dbReference type="EMBL" id="JBHUNE010000006">
    <property type="protein sequence ID" value="MFD2758531.1"/>
    <property type="molecule type" value="Genomic_DNA"/>
</dbReference>
<dbReference type="Pfam" id="PF13830">
    <property type="entry name" value="DUF4192"/>
    <property type="match status" value="1"/>
</dbReference>
<dbReference type="InterPro" id="IPR025447">
    <property type="entry name" value="DUF4192"/>
</dbReference>
<evidence type="ECO:0000313" key="2">
    <source>
        <dbReference type="Proteomes" id="UP001597492"/>
    </source>
</evidence>
<dbReference type="Proteomes" id="UP001597492">
    <property type="component" value="Unassembled WGS sequence"/>
</dbReference>
<gene>
    <name evidence="1" type="ORF">ACFSW7_09085</name>
</gene>
<protein>
    <submittedName>
        <fullName evidence="1">DUF4192 family protein</fullName>
    </submittedName>
</protein>
<name>A0ABW5UYD7_9MICO</name>
<reference evidence="2" key="1">
    <citation type="journal article" date="2019" name="Int. J. Syst. Evol. Microbiol.">
        <title>The Global Catalogue of Microorganisms (GCM) 10K type strain sequencing project: providing services to taxonomists for standard genome sequencing and annotation.</title>
        <authorList>
            <consortium name="The Broad Institute Genomics Platform"/>
            <consortium name="The Broad Institute Genome Sequencing Center for Infectious Disease"/>
            <person name="Wu L."/>
            <person name="Ma J."/>
        </authorList>
    </citation>
    <scope>NUCLEOTIDE SEQUENCE [LARGE SCALE GENOMIC DNA]</scope>
    <source>
        <strain evidence="2">TISTR 1514</strain>
    </source>
</reference>
<proteinExistence type="predicted"/>
<comment type="caution">
    <text evidence="1">The sequence shown here is derived from an EMBL/GenBank/DDBJ whole genome shotgun (WGS) entry which is preliminary data.</text>
</comment>